<name>A0AAQ3WY04_PASNO</name>
<gene>
    <name evidence="12" type="ORF">U9M48_026308</name>
</gene>
<dbReference type="AlphaFoldDB" id="A0AAQ3WY04"/>
<evidence type="ECO:0000256" key="6">
    <source>
        <dbReference type="ARBA" id="ARBA00023125"/>
    </source>
</evidence>
<keyword evidence="6" id="KW-0238">DNA-binding</keyword>
<dbReference type="Gene3D" id="4.10.1100.10">
    <property type="entry name" value="Transcription factor, SBP-box domain"/>
    <property type="match status" value="1"/>
</dbReference>
<dbReference type="InterPro" id="IPR044817">
    <property type="entry name" value="SBP-like"/>
</dbReference>
<evidence type="ECO:0000256" key="7">
    <source>
        <dbReference type="ARBA" id="ARBA00023163"/>
    </source>
</evidence>
<dbReference type="InterPro" id="IPR036893">
    <property type="entry name" value="SBP_sf"/>
</dbReference>
<evidence type="ECO:0000256" key="3">
    <source>
        <dbReference type="ARBA" id="ARBA00022771"/>
    </source>
</evidence>
<dbReference type="PROSITE" id="PS51141">
    <property type="entry name" value="ZF_SBP"/>
    <property type="match status" value="1"/>
</dbReference>
<evidence type="ECO:0000256" key="10">
    <source>
        <dbReference type="SAM" id="MobiDB-lite"/>
    </source>
</evidence>
<dbReference type="PANTHER" id="PTHR31251">
    <property type="entry name" value="SQUAMOSA PROMOTER-BINDING-LIKE PROTEIN 4"/>
    <property type="match status" value="1"/>
</dbReference>
<sequence>VEDRDLKGQERELSAASFHINRWEQQLRFLVRLGRIDLFSSGMSSFGMNWNQKNSMAWEWEHLAPSVSDAITRHGSANSSGGTLTSSSELGHGSSKSSISASIDSPSGVGNILEFNFAAVEKHVKNMGKNCKVDDSGTSPSSMIAFSQGEPSISLKLGKRAYFENVCGGQNVKSSAASAITSSSNLVKKTKVSQQNGKNSFCQVEGCQVDLSSAKDYHRKHKVCEVHSKAPNVVVAGLERRFCQQCSRFHGLAEFDQNKRSCRRRLTHHNARRRKPQTDTISFNSSRLSTLFYGSTELFTHTSQRTNFLFSQPLYGQVRSNAVSSWDSLGGLQFMEKKHLPMQPMETVGPDELHFSAPQIATSVVSHSVHHQTFDGFMPFKETSTKVLNQGKCLEEAPATASNSNGAPDLGSALSLLSDSSWGSSSTVIQQPGSHAHAGAMPPLATIAVPNAATHPLDPSLGRFWQDDPPPLDGAVQAFTHL</sequence>
<proteinExistence type="predicted"/>
<dbReference type="GO" id="GO:0008270">
    <property type="term" value="F:zinc ion binding"/>
    <property type="evidence" value="ECO:0007669"/>
    <property type="project" value="UniProtKB-KW"/>
</dbReference>
<protein>
    <recommendedName>
        <fullName evidence="11">SBP-type domain-containing protein</fullName>
    </recommendedName>
</protein>
<keyword evidence="8" id="KW-0539">Nucleus</keyword>
<evidence type="ECO:0000256" key="2">
    <source>
        <dbReference type="ARBA" id="ARBA00022723"/>
    </source>
</evidence>
<reference evidence="12 13" key="1">
    <citation type="submission" date="2024-02" db="EMBL/GenBank/DDBJ databases">
        <title>High-quality chromosome-scale genome assembly of Pensacola bahiagrass (Paspalum notatum Flugge var. saurae).</title>
        <authorList>
            <person name="Vega J.M."/>
            <person name="Podio M."/>
            <person name="Orjuela J."/>
            <person name="Siena L.A."/>
            <person name="Pessino S.C."/>
            <person name="Combes M.C."/>
            <person name="Mariac C."/>
            <person name="Albertini E."/>
            <person name="Pupilli F."/>
            <person name="Ortiz J.P.A."/>
            <person name="Leblanc O."/>
        </authorList>
    </citation>
    <scope>NUCLEOTIDE SEQUENCE [LARGE SCALE GENOMIC DNA]</scope>
    <source>
        <strain evidence="12">R1</strain>
        <tissue evidence="12">Leaf</tissue>
    </source>
</reference>
<comment type="subcellular location">
    <subcellularLocation>
        <location evidence="1">Nucleus</location>
    </subcellularLocation>
</comment>
<dbReference type="PANTHER" id="PTHR31251:SF175">
    <property type="entry name" value="SBP TRANSCRIPTION FACTOR"/>
    <property type="match status" value="1"/>
</dbReference>
<evidence type="ECO:0000256" key="8">
    <source>
        <dbReference type="ARBA" id="ARBA00023242"/>
    </source>
</evidence>
<keyword evidence="7" id="KW-0804">Transcription</keyword>
<feature type="domain" description="SBP-type" evidence="11">
    <location>
        <begin position="199"/>
        <end position="276"/>
    </location>
</feature>
<keyword evidence="4" id="KW-0862">Zinc</keyword>
<evidence type="ECO:0000256" key="9">
    <source>
        <dbReference type="PROSITE-ProRule" id="PRU00470"/>
    </source>
</evidence>
<accession>A0AAQ3WY04</accession>
<organism evidence="12 13">
    <name type="scientific">Paspalum notatum var. saurae</name>
    <dbReference type="NCBI Taxonomy" id="547442"/>
    <lineage>
        <taxon>Eukaryota</taxon>
        <taxon>Viridiplantae</taxon>
        <taxon>Streptophyta</taxon>
        <taxon>Embryophyta</taxon>
        <taxon>Tracheophyta</taxon>
        <taxon>Spermatophyta</taxon>
        <taxon>Magnoliopsida</taxon>
        <taxon>Liliopsida</taxon>
        <taxon>Poales</taxon>
        <taxon>Poaceae</taxon>
        <taxon>PACMAD clade</taxon>
        <taxon>Panicoideae</taxon>
        <taxon>Andropogonodae</taxon>
        <taxon>Paspaleae</taxon>
        <taxon>Paspalinae</taxon>
        <taxon>Paspalum</taxon>
    </lineage>
</organism>
<evidence type="ECO:0000256" key="1">
    <source>
        <dbReference type="ARBA" id="ARBA00004123"/>
    </source>
</evidence>
<dbReference type="FunFam" id="4.10.1100.10:FF:000001">
    <property type="entry name" value="Squamosa promoter-binding-like protein 14"/>
    <property type="match status" value="1"/>
</dbReference>
<dbReference type="GO" id="GO:0003677">
    <property type="term" value="F:DNA binding"/>
    <property type="evidence" value="ECO:0007669"/>
    <property type="project" value="UniProtKB-KW"/>
</dbReference>
<dbReference type="Pfam" id="PF03110">
    <property type="entry name" value="SBP"/>
    <property type="match status" value="1"/>
</dbReference>
<keyword evidence="2" id="KW-0479">Metal-binding</keyword>
<dbReference type="GO" id="GO:0005634">
    <property type="term" value="C:nucleus"/>
    <property type="evidence" value="ECO:0007669"/>
    <property type="project" value="UniProtKB-SubCell"/>
</dbReference>
<dbReference type="SUPFAM" id="SSF103612">
    <property type="entry name" value="SBT domain"/>
    <property type="match status" value="1"/>
</dbReference>
<evidence type="ECO:0000313" key="12">
    <source>
        <dbReference type="EMBL" id="WVZ78627.1"/>
    </source>
</evidence>
<keyword evidence="3 9" id="KW-0863">Zinc-finger</keyword>
<feature type="region of interest" description="Disordered" evidence="10">
    <location>
        <begin position="74"/>
        <end position="103"/>
    </location>
</feature>
<evidence type="ECO:0000256" key="5">
    <source>
        <dbReference type="ARBA" id="ARBA00023015"/>
    </source>
</evidence>
<evidence type="ECO:0000259" key="11">
    <source>
        <dbReference type="PROSITE" id="PS51141"/>
    </source>
</evidence>
<keyword evidence="5" id="KW-0805">Transcription regulation</keyword>
<dbReference type="Proteomes" id="UP001341281">
    <property type="component" value="Chromosome 06"/>
</dbReference>
<dbReference type="InterPro" id="IPR004333">
    <property type="entry name" value="SBP_dom"/>
</dbReference>
<evidence type="ECO:0000256" key="4">
    <source>
        <dbReference type="ARBA" id="ARBA00022833"/>
    </source>
</evidence>
<dbReference type="EMBL" id="CP144750">
    <property type="protein sequence ID" value="WVZ78627.1"/>
    <property type="molecule type" value="Genomic_DNA"/>
</dbReference>
<evidence type="ECO:0000313" key="13">
    <source>
        <dbReference type="Proteomes" id="UP001341281"/>
    </source>
</evidence>
<feature type="non-terminal residue" evidence="12">
    <location>
        <position position="1"/>
    </location>
</feature>
<feature type="compositionally biased region" description="Low complexity" evidence="10">
    <location>
        <begin position="75"/>
        <end position="103"/>
    </location>
</feature>
<keyword evidence="13" id="KW-1185">Reference proteome</keyword>